<sequence length="213" mass="24681">MAHSQSVVEEGIRKEIAYEYKKDIQKYVMMPAIAKKRHEVVEKRLNDLKKFAEETDLNKIEEGKTNLAFITAGIAYQYVKEVYPDAWVLKLGMIWPLPQRLIKDFCSRFEKVYIVEELDPFLEENIRAMGVKNVVGKEIFKLTSEYSLLFIKSAIEKIQMESPYRPNEELAPRLPVLCPGCPHRGIFYALSKIKDIIVTGDIGCYTFRCSLTF</sequence>
<evidence type="ECO:0000313" key="2">
    <source>
        <dbReference type="Proteomes" id="UP001164745"/>
    </source>
</evidence>
<dbReference type="Proteomes" id="UP001164745">
    <property type="component" value="Chromosome"/>
</dbReference>
<organism evidence="1 2">
    <name type="scientific">Caldicellulosiruptor naganoensis</name>
    <dbReference type="NCBI Taxonomy" id="29324"/>
    <lineage>
        <taxon>Bacteria</taxon>
        <taxon>Bacillati</taxon>
        <taxon>Bacillota</taxon>
        <taxon>Bacillota incertae sedis</taxon>
        <taxon>Caldicellulosiruptorales</taxon>
        <taxon>Caldicellulosiruptoraceae</taxon>
        <taxon>Caldicellulosiruptor</taxon>
    </lineage>
</organism>
<name>A0ABY7BL55_9FIRM</name>
<dbReference type="RefSeq" id="WP_235374583.1">
    <property type="nucleotide sequence ID" value="NZ_CP113864.1"/>
</dbReference>
<evidence type="ECO:0000313" key="1">
    <source>
        <dbReference type="EMBL" id="WAM32627.1"/>
    </source>
</evidence>
<accession>A0ABY7BL55</accession>
<reference evidence="1" key="1">
    <citation type="submission" date="2022-12" db="EMBL/GenBank/DDBJ databases">
        <authorList>
            <person name="Bing R.G."/>
            <person name="Willard D.J."/>
            <person name="Manesh M.J.H."/>
            <person name="Laemthong T."/>
            <person name="Crosby J.R."/>
            <person name="Kelly R.M."/>
        </authorList>
    </citation>
    <scope>NUCLEOTIDE SEQUENCE</scope>
    <source>
        <strain evidence="1">DSM 8991</strain>
    </source>
</reference>
<keyword evidence="2" id="KW-1185">Reference proteome</keyword>
<dbReference type="SUPFAM" id="SSF52922">
    <property type="entry name" value="TK C-terminal domain-like"/>
    <property type="match status" value="1"/>
</dbReference>
<protein>
    <submittedName>
        <fullName evidence="1">Uncharacterized protein</fullName>
    </submittedName>
</protein>
<dbReference type="EMBL" id="CP113864">
    <property type="protein sequence ID" value="WAM32627.1"/>
    <property type="molecule type" value="Genomic_DNA"/>
</dbReference>
<dbReference type="InterPro" id="IPR009014">
    <property type="entry name" value="Transketo_C/PFOR_II"/>
</dbReference>
<gene>
    <name evidence="1" type="ORF">OTJ99_001209</name>
</gene>
<proteinExistence type="predicted"/>